<dbReference type="InterPro" id="IPR002745">
    <property type="entry name" value="Ptrans_KptA/Tpt1"/>
</dbReference>
<dbReference type="Pfam" id="PF01885">
    <property type="entry name" value="PTS_2-RNA"/>
    <property type="match status" value="1"/>
</dbReference>
<comment type="function">
    <text evidence="1">Catalyzes the last step of tRNA splicing, the transfer of the splice junction 2'-phosphate from ligated tRNA to NAD to produce ADP-ribose 1''-2'' cyclic phosphate.</text>
</comment>
<dbReference type="InterPro" id="IPR042081">
    <property type="entry name" value="RNA_2'-PTrans_C"/>
</dbReference>
<evidence type="ECO:0000256" key="3">
    <source>
        <dbReference type="ARBA" id="ARBA00012007"/>
    </source>
</evidence>
<organism evidence="7 8">
    <name type="scientific">Metschnikowia bicuspidata</name>
    <dbReference type="NCBI Taxonomy" id="27322"/>
    <lineage>
        <taxon>Eukaryota</taxon>
        <taxon>Fungi</taxon>
        <taxon>Dikarya</taxon>
        <taxon>Ascomycota</taxon>
        <taxon>Saccharomycotina</taxon>
        <taxon>Pichiomycetes</taxon>
        <taxon>Metschnikowiaceae</taxon>
        <taxon>Metschnikowia</taxon>
    </lineage>
</organism>
<evidence type="ECO:0000256" key="6">
    <source>
        <dbReference type="ARBA" id="ARBA00047949"/>
    </source>
</evidence>
<evidence type="ECO:0000256" key="1">
    <source>
        <dbReference type="ARBA" id="ARBA00003343"/>
    </source>
</evidence>
<gene>
    <name evidence="7" type="ORF">METBISCDRAFT_14458</name>
</gene>
<evidence type="ECO:0000313" key="7">
    <source>
        <dbReference type="EMBL" id="RKP31274.1"/>
    </source>
</evidence>
<dbReference type="PANTHER" id="PTHR12684:SF2">
    <property type="entry name" value="TRNA 2'-PHOSPHOTRANSFERASE 1"/>
    <property type="match status" value="1"/>
</dbReference>
<dbReference type="AlphaFoldDB" id="A0A4P9ZE76"/>
<proteinExistence type="inferred from homology"/>
<dbReference type="EMBL" id="ML004444">
    <property type="protein sequence ID" value="RKP31274.1"/>
    <property type="molecule type" value="Genomic_DNA"/>
</dbReference>
<dbReference type="OrthoDB" id="419694at2759"/>
<evidence type="ECO:0000256" key="5">
    <source>
        <dbReference type="ARBA" id="ARBA00023027"/>
    </source>
</evidence>
<dbReference type="PANTHER" id="PTHR12684">
    <property type="entry name" value="PUTATIVE PHOSPHOTRANSFERASE"/>
    <property type="match status" value="1"/>
</dbReference>
<dbReference type="SUPFAM" id="SSF56399">
    <property type="entry name" value="ADP-ribosylation"/>
    <property type="match status" value="1"/>
</dbReference>
<dbReference type="Proteomes" id="UP000268321">
    <property type="component" value="Unassembled WGS sequence"/>
</dbReference>
<comment type="similarity">
    <text evidence="2">Belongs to the KptA/TPT1 family.</text>
</comment>
<dbReference type="Gene3D" id="1.10.10.970">
    <property type="entry name" value="RNA 2'-phosphotransferase, Tpt1/KptA family, N-terminal domain"/>
    <property type="match status" value="1"/>
</dbReference>
<dbReference type="GO" id="GO:0000215">
    <property type="term" value="F:tRNA 2'-phosphotransferase activity"/>
    <property type="evidence" value="ECO:0007669"/>
    <property type="project" value="UniProtKB-EC"/>
</dbReference>
<evidence type="ECO:0000256" key="4">
    <source>
        <dbReference type="ARBA" id="ARBA00022679"/>
    </source>
</evidence>
<dbReference type="EC" id="2.7.1.160" evidence="3"/>
<keyword evidence="5" id="KW-0520">NAD</keyword>
<protein>
    <recommendedName>
        <fullName evidence="3">2'-phosphotransferase</fullName>
        <ecNumber evidence="3">2.7.1.160</ecNumber>
    </recommendedName>
</protein>
<accession>A0A4P9ZE76</accession>
<sequence length="200" mass="22959">MLASRPERRDYLISKSLSYLLRHGAVKEKLPIDSQGWIPVDAVLRNNRLKSVAATWADIERIVATNDKQRFQLKTENERIFICANQGHTLSQVTPDLEPLTVSTMPANVYHGTYANKLSLIEKEGLRRMSRNHIHMTSNADWSVLGIRKHCSVLIYIDTTRCIEDGYEFWRSANGVILCKGDESGCIPLKYFRKIERLQI</sequence>
<evidence type="ECO:0000313" key="8">
    <source>
        <dbReference type="Proteomes" id="UP000268321"/>
    </source>
</evidence>
<evidence type="ECO:0000256" key="2">
    <source>
        <dbReference type="ARBA" id="ARBA00009836"/>
    </source>
</evidence>
<comment type="catalytic activity">
    <reaction evidence="6">
        <text>2'-phospho-[ligated tRNA] + NAD(+) = mature tRNA + ADP-alpha-D-ribose 1'',2''-cyclic phosphate + nicotinamide</text>
        <dbReference type="Rhea" id="RHEA:23324"/>
        <dbReference type="Rhea" id="RHEA-COMP:11106"/>
        <dbReference type="Rhea" id="RHEA-COMP:11107"/>
        <dbReference type="ChEBI" id="CHEBI:17154"/>
        <dbReference type="ChEBI" id="CHEBI:57540"/>
        <dbReference type="ChEBI" id="CHEBI:76596"/>
        <dbReference type="ChEBI" id="CHEBI:82883"/>
        <dbReference type="ChEBI" id="CHEBI:85027"/>
        <dbReference type="EC" id="2.7.1.160"/>
    </reaction>
</comment>
<dbReference type="InterPro" id="IPR042080">
    <property type="entry name" value="RNA_2'-PTrans_N"/>
</dbReference>
<dbReference type="GO" id="GO:0006388">
    <property type="term" value="P:tRNA splicing, via endonucleolytic cleavage and ligation"/>
    <property type="evidence" value="ECO:0007669"/>
    <property type="project" value="TreeGrafter"/>
</dbReference>
<dbReference type="Gene3D" id="3.20.170.30">
    <property type="match status" value="1"/>
</dbReference>
<reference evidence="8" key="1">
    <citation type="journal article" date="2018" name="Nat. Microbiol.">
        <title>Leveraging single-cell genomics to expand the fungal tree of life.</title>
        <authorList>
            <person name="Ahrendt S.R."/>
            <person name="Quandt C.A."/>
            <person name="Ciobanu D."/>
            <person name="Clum A."/>
            <person name="Salamov A."/>
            <person name="Andreopoulos B."/>
            <person name="Cheng J.F."/>
            <person name="Woyke T."/>
            <person name="Pelin A."/>
            <person name="Henrissat B."/>
            <person name="Reynolds N.K."/>
            <person name="Benny G.L."/>
            <person name="Smith M.E."/>
            <person name="James T.Y."/>
            <person name="Grigoriev I.V."/>
        </authorList>
    </citation>
    <scope>NUCLEOTIDE SEQUENCE [LARGE SCALE GENOMIC DNA]</scope>
    <source>
        <strain evidence="8">Baker2002</strain>
    </source>
</reference>
<keyword evidence="4 7" id="KW-0808">Transferase</keyword>
<keyword evidence="8" id="KW-1185">Reference proteome</keyword>
<name>A0A4P9ZE76_9ASCO</name>